<dbReference type="Proteomes" id="UP000530038">
    <property type="component" value="Unassembled WGS sequence"/>
</dbReference>
<dbReference type="RefSeq" id="WP_181838319.1">
    <property type="nucleotide sequence ID" value="NZ_JACERK010000017.1"/>
</dbReference>
<dbReference type="Pfam" id="PF13876">
    <property type="entry name" value="Phage_gp49_66"/>
    <property type="match status" value="1"/>
</dbReference>
<gene>
    <name evidence="1" type="ORF">H2Y56_21915</name>
</gene>
<evidence type="ECO:0000313" key="1">
    <source>
        <dbReference type="EMBL" id="MBA5234740.1"/>
    </source>
</evidence>
<sequence>MEKHIPRLIGPAATPEYIDSIITNEHYFTAASGVEGEQRFGNPQPGDPQDYHESLKTLTFCVLTLENGFMVTGEAFCASPGDFDHERGRETARRNAISKIWPLEHYLQKQRAHDQ</sequence>
<comment type="caution">
    <text evidence="1">The sequence shown here is derived from an EMBL/GenBank/DDBJ whole genome shotgun (WGS) entry which is preliminary data.</text>
</comment>
<protein>
    <recommendedName>
        <fullName evidence="3">DRBM domain-containing protein</fullName>
    </recommendedName>
</protein>
<dbReference type="InterPro" id="IPR025915">
    <property type="entry name" value="Phage_gp49_66"/>
</dbReference>
<proteinExistence type="predicted"/>
<accession>A0ABR5ZJR2</accession>
<keyword evidence="2" id="KW-1185">Reference proteome</keyword>
<name>A0ABR5ZJR2_9GAMM</name>
<organism evidence="1 2">
    <name type="scientific">Pectobacterium aroidearum</name>
    <dbReference type="NCBI Taxonomy" id="1201031"/>
    <lineage>
        <taxon>Bacteria</taxon>
        <taxon>Pseudomonadati</taxon>
        <taxon>Pseudomonadota</taxon>
        <taxon>Gammaproteobacteria</taxon>
        <taxon>Enterobacterales</taxon>
        <taxon>Pectobacteriaceae</taxon>
        <taxon>Pectobacterium</taxon>
    </lineage>
</organism>
<reference evidence="1 2" key="1">
    <citation type="submission" date="2020-07" db="EMBL/GenBank/DDBJ databases">
        <title>Characterization of Pectobacterium aroidearum strains causing soft rot on Amorphophallus konjac.</title>
        <authorList>
            <person name="Xie H."/>
        </authorList>
    </citation>
    <scope>NUCLEOTIDE SEQUENCE [LARGE SCALE GENOMIC DNA]</scope>
    <source>
        <strain evidence="1 2">MY10</strain>
    </source>
</reference>
<evidence type="ECO:0000313" key="2">
    <source>
        <dbReference type="Proteomes" id="UP000530038"/>
    </source>
</evidence>
<dbReference type="EMBL" id="JACERK010000017">
    <property type="protein sequence ID" value="MBA5234740.1"/>
    <property type="molecule type" value="Genomic_DNA"/>
</dbReference>
<evidence type="ECO:0008006" key="3">
    <source>
        <dbReference type="Google" id="ProtNLM"/>
    </source>
</evidence>